<accession>X1EEL3</accession>
<dbReference type="EMBL" id="BARU01011565">
    <property type="protein sequence ID" value="GAH31731.1"/>
    <property type="molecule type" value="Genomic_DNA"/>
</dbReference>
<reference evidence="2" key="1">
    <citation type="journal article" date="2014" name="Front. Microbiol.">
        <title>High frequency of phylogenetically diverse reductive dehalogenase-homologous genes in deep subseafloor sedimentary metagenomes.</title>
        <authorList>
            <person name="Kawai M."/>
            <person name="Futagami T."/>
            <person name="Toyoda A."/>
            <person name="Takaki Y."/>
            <person name="Nishi S."/>
            <person name="Hori S."/>
            <person name="Arai W."/>
            <person name="Tsubouchi T."/>
            <person name="Morono Y."/>
            <person name="Uchiyama I."/>
            <person name="Ito T."/>
            <person name="Fujiyama A."/>
            <person name="Inagaki F."/>
            <person name="Takami H."/>
        </authorList>
    </citation>
    <scope>NUCLEOTIDE SEQUENCE</scope>
    <source>
        <strain evidence="2">Expedition CK06-06</strain>
    </source>
</reference>
<feature type="region of interest" description="Disordered" evidence="1">
    <location>
        <begin position="206"/>
        <end position="232"/>
    </location>
</feature>
<proteinExistence type="predicted"/>
<protein>
    <submittedName>
        <fullName evidence="2">Uncharacterized protein</fullName>
    </submittedName>
</protein>
<dbReference type="AlphaFoldDB" id="X1EEL3"/>
<name>X1EEL3_9ZZZZ</name>
<gene>
    <name evidence="2" type="ORF">S03H2_21669</name>
</gene>
<organism evidence="2">
    <name type="scientific">marine sediment metagenome</name>
    <dbReference type="NCBI Taxonomy" id="412755"/>
    <lineage>
        <taxon>unclassified sequences</taxon>
        <taxon>metagenomes</taxon>
        <taxon>ecological metagenomes</taxon>
    </lineage>
</organism>
<feature type="non-terminal residue" evidence="2">
    <location>
        <position position="1"/>
    </location>
</feature>
<comment type="caution">
    <text evidence="2">The sequence shown here is derived from an EMBL/GenBank/DDBJ whole genome shotgun (WGS) entry which is preliminary data.</text>
</comment>
<evidence type="ECO:0000256" key="1">
    <source>
        <dbReference type="SAM" id="MobiDB-lite"/>
    </source>
</evidence>
<evidence type="ECO:0000313" key="2">
    <source>
        <dbReference type="EMBL" id="GAH31731.1"/>
    </source>
</evidence>
<sequence length="267" mass="29016">RVFMVDPTHADISDFDPAHDRLSFGQASSYGLVLAKTASGEPAVLNLWADAPQQQIIPGVTFDDLTIANFSVVMNEHLRQDIGGALSWERGVGPRDASTIYIRSHEVGMHERIEGFDPDSMKLSFLYYSSRERIFVEDTAEGLLLSSKTTGQSTLLVGISRNQLVPFNIEFHHDQIVESQLEESLGLSLEQVAMVSRSGLLTPEAPVGAVTDGDQVQYGVDDPRNDQGTDSYNEVASTTEVRVLVDDAGLAYVSDSGGDPIGITRAD</sequence>
<feature type="non-terminal residue" evidence="2">
    <location>
        <position position="267"/>
    </location>
</feature>